<evidence type="ECO:0000256" key="2">
    <source>
        <dbReference type="SAM" id="MobiDB-lite"/>
    </source>
</evidence>
<comment type="caution">
    <text evidence="4">The sequence shown here is derived from an EMBL/GenBank/DDBJ whole genome shotgun (WGS) entry which is preliminary data.</text>
</comment>
<dbReference type="PANTHER" id="PTHR11102">
    <property type="entry name" value="SEL-1-LIKE PROTEIN"/>
    <property type="match status" value="1"/>
</dbReference>
<dbReference type="Proteomes" id="UP000188533">
    <property type="component" value="Unassembled WGS sequence"/>
</dbReference>
<gene>
    <name evidence="4" type="ORF">LENED_010926</name>
</gene>
<feature type="region of interest" description="Disordered" evidence="2">
    <location>
        <begin position="847"/>
        <end position="869"/>
    </location>
</feature>
<dbReference type="EMBL" id="BDGU01000775">
    <property type="protein sequence ID" value="GAW08833.1"/>
    <property type="molecule type" value="Genomic_DNA"/>
</dbReference>
<dbReference type="Gene3D" id="1.10.245.10">
    <property type="entry name" value="SWIB/MDM2 domain"/>
    <property type="match status" value="1"/>
</dbReference>
<proteinExistence type="inferred from homology"/>
<dbReference type="Pfam" id="PF08238">
    <property type="entry name" value="Sel1"/>
    <property type="match status" value="6"/>
</dbReference>
<evidence type="ECO:0000313" key="5">
    <source>
        <dbReference type="Proteomes" id="UP000188533"/>
    </source>
</evidence>
<evidence type="ECO:0000313" key="4">
    <source>
        <dbReference type="EMBL" id="GAW08833.1"/>
    </source>
</evidence>
<dbReference type="SMART" id="SM00151">
    <property type="entry name" value="SWIB"/>
    <property type="match status" value="1"/>
</dbReference>
<dbReference type="AlphaFoldDB" id="A0A1Q3ENP4"/>
<reference evidence="4 5" key="1">
    <citation type="submission" date="2016-08" db="EMBL/GenBank/DDBJ databases">
        <authorList>
            <consortium name="Lentinula edodes genome sequencing consortium"/>
            <person name="Sakamoto Y."/>
            <person name="Nakade K."/>
            <person name="Sato S."/>
            <person name="Yoshida Y."/>
            <person name="Miyazaki K."/>
            <person name="Natsume S."/>
            <person name="Konno N."/>
        </authorList>
    </citation>
    <scope>NUCLEOTIDE SEQUENCE [LARGE SCALE GENOMIC DNA]</scope>
    <source>
        <strain evidence="4 5">NBRC 111202</strain>
    </source>
</reference>
<sequence>MEHHLSDYSAAHHLCRLYVRDTLLNSAETYGGAEENMREKSILASVWLASQSGPEVAQHTPLQGGTTASDNIPSTVSDTQKHDEQAAEAFRAYKQALYTLSTLTAHPPAYTYDATAHASNSKSLLSFIPTLQGRGPIGSIYRIIYKIQQKLGSHKEQTTPKRQTEDVHPKAIKVVDLLQHSAELGNMDALFTYAKISLFPPTPHFIADPHIAFKSFSAHAATTGNATSQSYLAFFYATGYHGVVQVNPSMAQLYYTFAANGGDKGAQMALGYRYWSGIGTLEDCKRAVDWYEHAAEHSMAKFLSGPPGGRTLPQTHTRLSDLDGGIYGYGASVASTGMNVNRAAIKAGASRASGETWEDILDYYLFNADRGETDFALRLGKIYYQGSIYASPGGIGSGSEGVGAIPRDFARAKHYFEQIARQVWPRDPSNPLQHKAAAVQRDENLPVGHAAASAAYLGRMYLRGEGVKADPIIAKLWFERGEVYGDRECHNGLGIIWRDGLIPGLKPNLKKAMYHFMAAANQDLAEAQVNIAKIHLAQGDIGPATTYLEAAVRLGSPFEAYYYLGQIHASQTTNPMVPSNIASSSCAMGVSFYKIIAERGSWDDDFLREAEVAWARGTDESKEIAILKWWLAAERGSEIAQNNLGYILDQDKSILRFTRFSPMTPSNDTALLALTQWTRAAAQRNIDALVKVGDYYYHGLGVPDEKESFRYEKAAKYYQMALAFLRHYDLAAQTNSEAYLPVFFSLAKLYVRSIWHTILGGKGGLNIWFDEEDSEIQSEYIDRVPERELESVSDQPSSTEEQIFYDDEGPWYLGKARDEFHRRRNSQSRVEEEDDPIQWARDRRNAEAREAEYGGEDYLDAGLRPDEDDDDEYSETMLLVMLCVTVSVLIYVRTRIVRRMRHDQQQRQQQQQQQEEAVPEAPAGNGMFPAPGDPARDDAKRVRRELLSLDPSLTPEFVKANKLDVDAVITRVFGEVSAAQNGEVIDAPEEPVTASRRYNSSDQEEAEQEEEEEDADDDDDEAEHMPKKSRKGPKKGLSDAELARQLSSEINGRSSTRRSAGKGRAANGTPKKSRSKKKSATTIDSDDENTGEEGGKKTKKKRAGGGAAKGGFAKEYTLSAPLAALLQVDKLSRPQVVKQLWVYIKENELQNPDNRREILCDQNLRAIFNVDKIDMFKMNKVLGSHLHED</sequence>
<dbReference type="PROSITE" id="PS51925">
    <property type="entry name" value="SWIB_MDM2"/>
    <property type="match status" value="1"/>
</dbReference>
<name>A0A1Q3ENP4_LENED</name>
<evidence type="ECO:0000259" key="3">
    <source>
        <dbReference type="PROSITE" id="PS51925"/>
    </source>
</evidence>
<dbReference type="Gene3D" id="1.25.40.10">
    <property type="entry name" value="Tetratricopeptide repeat domain"/>
    <property type="match status" value="2"/>
</dbReference>
<dbReference type="InterPro" id="IPR019835">
    <property type="entry name" value="SWIB_domain"/>
</dbReference>
<feature type="compositionally biased region" description="Acidic residues" evidence="2">
    <location>
        <begin position="1002"/>
        <end position="1022"/>
    </location>
</feature>
<dbReference type="Pfam" id="PF02201">
    <property type="entry name" value="SWIB"/>
    <property type="match status" value="1"/>
</dbReference>
<organism evidence="4 5">
    <name type="scientific">Lentinula edodes</name>
    <name type="common">Shiitake mushroom</name>
    <name type="synonym">Lentinus edodes</name>
    <dbReference type="NCBI Taxonomy" id="5353"/>
    <lineage>
        <taxon>Eukaryota</taxon>
        <taxon>Fungi</taxon>
        <taxon>Dikarya</taxon>
        <taxon>Basidiomycota</taxon>
        <taxon>Agaricomycotina</taxon>
        <taxon>Agaricomycetes</taxon>
        <taxon>Agaricomycetidae</taxon>
        <taxon>Agaricales</taxon>
        <taxon>Marasmiineae</taxon>
        <taxon>Omphalotaceae</taxon>
        <taxon>Lentinula</taxon>
    </lineage>
</organism>
<dbReference type="PANTHER" id="PTHR11102:SF147">
    <property type="entry name" value="SEL1L ADAPTOR SUBUNIT OF ERAD E3 UBIQUITIN LIGASE"/>
    <property type="match status" value="1"/>
</dbReference>
<dbReference type="GO" id="GO:0005789">
    <property type="term" value="C:endoplasmic reticulum membrane"/>
    <property type="evidence" value="ECO:0007669"/>
    <property type="project" value="TreeGrafter"/>
</dbReference>
<accession>A0A1Q3ENP4</accession>
<comment type="similarity">
    <text evidence="1">Belongs to the sel-1 family.</text>
</comment>
<dbReference type="InterPro" id="IPR050767">
    <property type="entry name" value="Sel1_AlgK"/>
</dbReference>
<dbReference type="InterPro" id="IPR003121">
    <property type="entry name" value="SWIB_MDM2_domain"/>
</dbReference>
<dbReference type="SUPFAM" id="SSF81901">
    <property type="entry name" value="HCP-like"/>
    <property type="match status" value="3"/>
</dbReference>
<keyword evidence="5" id="KW-1185">Reference proteome</keyword>
<dbReference type="STRING" id="5353.A0A1Q3ENP4"/>
<reference evidence="4 5" key="2">
    <citation type="submission" date="2017-02" db="EMBL/GenBank/DDBJ databases">
        <title>A genome survey and senescence transcriptome analysis in Lentinula edodes.</title>
        <authorList>
            <person name="Sakamoto Y."/>
            <person name="Nakade K."/>
            <person name="Sato S."/>
            <person name="Yoshida Y."/>
            <person name="Miyazaki K."/>
            <person name="Natsume S."/>
            <person name="Konno N."/>
        </authorList>
    </citation>
    <scope>NUCLEOTIDE SEQUENCE [LARGE SCALE GENOMIC DNA]</scope>
    <source>
        <strain evidence="4 5">NBRC 111202</strain>
    </source>
</reference>
<dbReference type="InterPro" id="IPR006597">
    <property type="entry name" value="Sel1-like"/>
</dbReference>
<feature type="compositionally biased region" description="Polar residues" evidence="2">
    <location>
        <begin position="1045"/>
        <end position="1054"/>
    </location>
</feature>
<dbReference type="InterPro" id="IPR036885">
    <property type="entry name" value="SWIB_MDM2_dom_sf"/>
</dbReference>
<feature type="region of interest" description="Disordered" evidence="2">
    <location>
        <begin position="902"/>
        <end position="938"/>
    </location>
</feature>
<feature type="region of interest" description="Disordered" evidence="2">
    <location>
        <begin position="982"/>
        <end position="1108"/>
    </location>
</feature>
<feature type="domain" description="DM2" evidence="3">
    <location>
        <begin position="1111"/>
        <end position="1188"/>
    </location>
</feature>
<protein>
    <submittedName>
        <fullName evidence="4">HCP-like protein</fullName>
    </submittedName>
</protein>
<evidence type="ECO:0000256" key="1">
    <source>
        <dbReference type="ARBA" id="ARBA00038101"/>
    </source>
</evidence>
<dbReference type="CDD" id="cd10567">
    <property type="entry name" value="SWIB-MDM2_like"/>
    <property type="match status" value="1"/>
</dbReference>
<dbReference type="SMART" id="SM00671">
    <property type="entry name" value="SEL1"/>
    <property type="match status" value="8"/>
</dbReference>
<dbReference type="InterPro" id="IPR011990">
    <property type="entry name" value="TPR-like_helical_dom_sf"/>
</dbReference>
<dbReference type="GO" id="GO:0036503">
    <property type="term" value="P:ERAD pathway"/>
    <property type="evidence" value="ECO:0007669"/>
    <property type="project" value="TreeGrafter"/>
</dbReference>
<dbReference type="SUPFAM" id="SSF47592">
    <property type="entry name" value="SWIB/MDM2 domain"/>
    <property type="match status" value="1"/>
</dbReference>